<dbReference type="AlphaFoldDB" id="A0A504UI02"/>
<protein>
    <submittedName>
        <fullName evidence="1">Uncharacterized protein</fullName>
    </submittedName>
</protein>
<keyword evidence="2" id="KW-1185">Reference proteome</keyword>
<reference evidence="1 2" key="1">
    <citation type="submission" date="2019-06" db="EMBL/GenBank/DDBJ databases">
        <title>Rhizobium sp. CL12 isolated from roots of soybean.</title>
        <authorList>
            <person name="Wang C."/>
        </authorList>
    </citation>
    <scope>NUCLEOTIDE SEQUENCE [LARGE SCALE GENOMIC DNA]</scope>
    <source>
        <strain evidence="1 2">CL12</strain>
    </source>
</reference>
<dbReference type="Proteomes" id="UP000316429">
    <property type="component" value="Unassembled WGS sequence"/>
</dbReference>
<accession>A0A504UI02</accession>
<dbReference type="EMBL" id="VFYP01000007">
    <property type="protein sequence ID" value="TPP04653.1"/>
    <property type="molecule type" value="Genomic_DNA"/>
</dbReference>
<evidence type="ECO:0000313" key="1">
    <source>
        <dbReference type="EMBL" id="TPP04653.1"/>
    </source>
</evidence>
<dbReference type="OrthoDB" id="97453at379"/>
<name>A0A504UI02_9HYPH</name>
<evidence type="ECO:0000313" key="2">
    <source>
        <dbReference type="Proteomes" id="UP000316429"/>
    </source>
</evidence>
<proteinExistence type="predicted"/>
<gene>
    <name evidence="1" type="ORF">FJQ55_22345</name>
</gene>
<organism evidence="1 2">
    <name type="scientific">Rhizobium glycinendophyticum</name>
    <dbReference type="NCBI Taxonomy" id="2589807"/>
    <lineage>
        <taxon>Bacteria</taxon>
        <taxon>Pseudomonadati</taxon>
        <taxon>Pseudomonadota</taxon>
        <taxon>Alphaproteobacteria</taxon>
        <taxon>Hyphomicrobiales</taxon>
        <taxon>Rhizobiaceae</taxon>
        <taxon>Rhizobium/Agrobacterium group</taxon>
        <taxon>Rhizobium</taxon>
    </lineage>
</organism>
<dbReference type="RefSeq" id="WP_140832210.1">
    <property type="nucleotide sequence ID" value="NZ_VFYP01000007.1"/>
</dbReference>
<comment type="caution">
    <text evidence="1">The sequence shown here is derived from an EMBL/GenBank/DDBJ whole genome shotgun (WGS) entry which is preliminary data.</text>
</comment>
<sequence>MTSQKEPMPRFYIKVLDGFQRVLGEEEITERDLAGACRAVTLAAALFCLGSGGYPGGEIVIEDEQRLQAISISLNGIGSTVDDF</sequence>